<reference evidence="2 3" key="1">
    <citation type="submission" date="2011-08" db="EMBL/GenBank/DDBJ databases">
        <title>The genome of the obligate endobacterium of an arbuscular mycorrhizal fungus reveals an interphylum network of nutritional interactions.</title>
        <authorList>
            <person name="Ghignone S."/>
            <person name="Salvioli A."/>
            <person name="Anca I."/>
            <person name="Lumini E."/>
            <person name="Ortu G."/>
            <person name="Petiti L."/>
            <person name="Cruveiller S."/>
            <person name="Bianciotto V."/>
            <person name="Piffanelli P."/>
            <person name="Lanfranco L."/>
            <person name="Bonfante P."/>
        </authorList>
    </citation>
    <scope>NUCLEOTIDE SEQUENCE [LARGE SCALE GENOMIC DNA]</scope>
    <source>
        <strain evidence="2 3">BEG34</strain>
    </source>
</reference>
<dbReference type="PANTHER" id="PTHR37309:SF1">
    <property type="entry name" value="SLR0284 PROTEIN"/>
    <property type="match status" value="1"/>
</dbReference>
<dbReference type="eggNOG" id="COG1950">
    <property type="taxonomic scope" value="Bacteria"/>
</dbReference>
<protein>
    <recommendedName>
        <fullName evidence="4">Phage holin family protein</fullName>
    </recommendedName>
</protein>
<keyword evidence="1" id="KW-0472">Membrane</keyword>
<evidence type="ECO:0008006" key="4">
    <source>
        <dbReference type="Google" id="ProtNLM"/>
    </source>
</evidence>
<evidence type="ECO:0000256" key="1">
    <source>
        <dbReference type="SAM" id="Phobius"/>
    </source>
</evidence>
<feature type="transmembrane region" description="Helical" evidence="1">
    <location>
        <begin position="90"/>
        <end position="112"/>
    </location>
</feature>
<evidence type="ECO:0000313" key="3">
    <source>
        <dbReference type="Proteomes" id="UP000054051"/>
    </source>
</evidence>
<dbReference type="EMBL" id="CAFB01000024">
    <property type="protein sequence ID" value="CCD28672.1"/>
    <property type="molecule type" value="Genomic_DNA"/>
</dbReference>
<accession>G2J7C9</accession>
<keyword evidence="3" id="KW-1185">Reference proteome</keyword>
<dbReference type="RefSeq" id="WP_006681968.1">
    <property type="nucleotide sequence ID" value="NZ_CAFB01000024.1"/>
</dbReference>
<keyword evidence="1" id="KW-1133">Transmembrane helix</keyword>
<dbReference type="Proteomes" id="UP000054051">
    <property type="component" value="Unassembled WGS sequence"/>
</dbReference>
<feature type="transmembrane region" description="Helical" evidence="1">
    <location>
        <begin position="5"/>
        <end position="23"/>
    </location>
</feature>
<organism evidence="2 3">
    <name type="scientific">Candidatus Glomeribacter gigasporarum BEG34</name>
    <dbReference type="NCBI Taxonomy" id="1070319"/>
    <lineage>
        <taxon>Bacteria</taxon>
        <taxon>Pseudomonadati</taxon>
        <taxon>Pseudomonadota</taxon>
        <taxon>Betaproteobacteria</taxon>
        <taxon>Burkholderiales</taxon>
        <taxon>Burkholderiaceae</taxon>
        <taxon>Candidatus Glomeribacter</taxon>
    </lineage>
</organism>
<proteinExistence type="predicted"/>
<dbReference type="Pfam" id="PF04020">
    <property type="entry name" value="Phage_holin_4_2"/>
    <property type="match status" value="1"/>
</dbReference>
<keyword evidence="1" id="KW-0812">Transmembrane</keyword>
<feature type="transmembrane region" description="Helical" evidence="1">
    <location>
        <begin position="29"/>
        <end position="47"/>
    </location>
</feature>
<evidence type="ECO:0000313" key="2">
    <source>
        <dbReference type="EMBL" id="CCD28672.1"/>
    </source>
</evidence>
<dbReference type="InterPro" id="IPR007165">
    <property type="entry name" value="Phage_holin_4_2"/>
</dbReference>
<name>G2J7C9_9BURK</name>
<gene>
    <name evidence="2" type="ORF">CAGGBEG34_1210003</name>
</gene>
<dbReference type="PANTHER" id="PTHR37309">
    <property type="entry name" value="SLR0284 PROTEIN"/>
    <property type="match status" value="1"/>
</dbReference>
<dbReference type="AlphaFoldDB" id="G2J7C9"/>
<feature type="transmembrane region" description="Helical" evidence="1">
    <location>
        <begin position="54"/>
        <end position="78"/>
    </location>
</feature>
<sequence>MIRILIIWLINALALFVLPYIISSIQIRGFGTALVAAVVLGLINALIRPLLVLLTLPVTMITLGLFIFVINALLFQFAAWMLKGFEVADFWSALFGSILYSLISWLLAWLILGRTESSL</sequence>
<comment type="caution">
    <text evidence="2">The sequence shown here is derived from an EMBL/GenBank/DDBJ whole genome shotgun (WGS) entry which is preliminary data.</text>
</comment>